<evidence type="ECO:0000313" key="1">
    <source>
        <dbReference type="EMBL" id="THV19834.1"/>
    </source>
</evidence>
<evidence type="ECO:0000313" key="2">
    <source>
        <dbReference type="Proteomes" id="UP000308828"/>
    </source>
</evidence>
<reference evidence="1 2" key="1">
    <citation type="submission" date="2019-04" db="EMBL/GenBank/DDBJ databases">
        <title>Genome sequence of strain shin9-1.</title>
        <authorList>
            <person name="Gao J."/>
            <person name="Sun J."/>
        </authorList>
    </citation>
    <scope>NUCLEOTIDE SEQUENCE [LARGE SCALE GENOMIC DNA]</scope>
    <source>
        <strain evidence="2">shin9-1</strain>
    </source>
</reference>
<comment type="caution">
    <text evidence="1">The sequence shown here is derived from an EMBL/GenBank/DDBJ whole genome shotgun (WGS) entry which is preliminary data.</text>
</comment>
<accession>A0A4S8NXM2</accession>
<gene>
    <name evidence="1" type="ORF">FAA97_20430</name>
</gene>
<dbReference type="RefSeq" id="WP_136600422.1">
    <property type="nucleotide sequence ID" value="NZ_STGV01000010.1"/>
</dbReference>
<protein>
    <submittedName>
        <fullName evidence="1">Uncharacterized protein</fullName>
    </submittedName>
</protein>
<keyword evidence="2" id="KW-1185">Reference proteome</keyword>
<proteinExistence type="predicted"/>
<dbReference type="EMBL" id="STGV01000010">
    <property type="protein sequence ID" value="THV19834.1"/>
    <property type="molecule type" value="Genomic_DNA"/>
</dbReference>
<organism evidence="1 2">
    <name type="scientific">Peteryoungia ipomoeae</name>
    <dbReference type="NCBI Taxonomy" id="1210932"/>
    <lineage>
        <taxon>Bacteria</taxon>
        <taxon>Pseudomonadati</taxon>
        <taxon>Pseudomonadota</taxon>
        <taxon>Alphaproteobacteria</taxon>
        <taxon>Hyphomicrobiales</taxon>
        <taxon>Rhizobiaceae</taxon>
        <taxon>Peteryoungia</taxon>
    </lineage>
</organism>
<sequence>MEDADFLSVLRSGLKGIEAFIFRNSNVTAKDLAEYNSRRPAFVALQCSPDNEIVRLYHSFKQQGIRQLQQNIDALLAEERPALSNPCL</sequence>
<dbReference type="AlphaFoldDB" id="A0A4S8NXM2"/>
<name>A0A4S8NXM2_9HYPH</name>
<dbReference type="Proteomes" id="UP000308828">
    <property type="component" value="Unassembled WGS sequence"/>
</dbReference>